<accession>A0A8H6S725</accession>
<feature type="region of interest" description="Disordered" evidence="1">
    <location>
        <begin position="83"/>
        <end position="108"/>
    </location>
</feature>
<reference evidence="2" key="1">
    <citation type="submission" date="2020-05" db="EMBL/GenBank/DDBJ databases">
        <title>Mycena genomes resolve the evolution of fungal bioluminescence.</title>
        <authorList>
            <person name="Tsai I.J."/>
        </authorList>
    </citation>
    <scope>NUCLEOTIDE SEQUENCE</scope>
    <source>
        <strain evidence="2">171206Taipei</strain>
    </source>
</reference>
<dbReference type="EMBL" id="JACAZF010000010">
    <property type="protein sequence ID" value="KAF7293370.1"/>
    <property type="molecule type" value="Genomic_DNA"/>
</dbReference>
<dbReference type="GeneID" id="59350217"/>
<protein>
    <submittedName>
        <fullName evidence="2">Uncharacterized protein</fullName>
    </submittedName>
</protein>
<organism evidence="2 3">
    <name type="scientific">Mycena indigotica</name>
    <dbReference type="NCBI Taxonomy" id="2126181"/>
    <lineage>
        <taxon>Eukaryota</taxon>
        <taxon>Fungi</taxon>
        <taxon>Dikarya</taxon>
        <taxon>Basidiomycota</taxon>
        <taxon>Agaricomycotina</taxon>
        <taxon>Agaricomycetes</taxon>
        <taxon>Agaricomycetidae</taxon>
        <taxon>Agaricales</taxon>
        <taxon>Marasmiineae</taxon>
        <taxon>Mycenaceae</taxon>
        <taxon>Mycena</taxon>
    </lineage>
</organism>
<dbReference type="Proteomes" id="UP000636479">
    <property type="component" value="Unassembled WGS sequence"/>
</dbReference>
<gene>
    <name evidence="2" type="ORF">MIND_01113800</name>
</gene>
<proteinExistence type="predicted"/>
<keyword evidence="3" id="KW-1185">Reference proteome</keyword>
<dbReference type="RefSeq" id="XP_037215533.1">
    <property type="nucleotide sequence ID" value="XM_037367701.1"/>
</dbReference>
<comment type="caution">
    <text evidence="2">The sequence shown here is derived from an EMBL/GenBank/DDBJ whole genome shotgun (WGS) entry which is preliminary data.</text>
</comment>
<name>A0A8H6S725_9AGAR</name>
<dbReference type="AlphaFoldDB" id="A0A8H6S725"/>
<sequence length="122" mass="13104">MSRLRRVAGVTAEAGGCPCQFVCGKEPVAKTLAGWLVGKSGSEDCPSEEHVALAALSLPHLSSTSLRVVDSLPANYCPRKSITAKTDSTSRQNLSKRSAHAPPPSLPPYHFTFLLYNRRLPS</sequence>
<evidence type="ECO:0000313" key="3">
    <source>
        <dbReference type="Proteomes" id="UP000636479"/>
    </source>
</evidence>
<feature type="compositionally biased region" description="Polar residues" evidence="1">
    <location>
        <begin position="83"/>
        <end position="96"/>
    </location>
</feature>
<evidence type="ECO:0000256" key="1">
    <source>
        <dbReference type="SAM" id="MobiDB-lite"/>
    </source>
</evidence>
<evidence type="ECO:0000313" key="2">
    <source>
        <dbReference type="EMBL" id="KAF7293370.1"/>
    </source>
</evidence>